<dbReference type="OrthoDB" id="8197947at2759"/>
<dbReference type="InParanoid" id="E0VNC2"/>
<reference evidence="3" key="1">
    <citation type="submission" date="2007-04" db="EMBL/GenBank/DDBJ databases">
        <title>Annotation of Pediculus humanus corporis strain USDA.</title>
        <authorList>
            <person name="Kirkness E."/>
            <person name="Hannick L."/>
            <person name="Hass B."/>
            <person name="Bruggner R."/>
            <person name="Lawson D."/>
            <person name="Bidwell S."/>
            <person name="Joardar V."/>
            <person name="Caler E."/>
            <person name="Walenz B."/>
            <person name="Inman J."/>
            <person name="Schobel S."/>
            <person name="Galinsky K."/>
            <person name="Amedeo P."/>
            <person name="Strausberg R."/>
        </authorList>
    </citation>
    <scope>NUCLEOTIDE SEQUENCE</scope>
    <source>
        <strain evidence="3">USDA</strain>
    </source>
</reference>
<keyword evidence="1" id="KW-0175">Coiled coil</keyword>
<feature type="coiled-coil region" evidence="1">
    <location>
        <begin position="768"/>
        <end position="795"/>
    </location>
</feature>
<feature type="region of interest" description="Disordered" evidence="2">
    <location>
        <begin position="1"/>
        <end position="40"/>
    </location>
</feature>
<sequence length="3202" mass="373550">MENVGKKKILEKTKEKIGNRKKGNEGKKSRTNSVSSNIESSTVDEKLDNIVVVGKSCSVLKPNSCLSESHSRAILHPPIISDNVINKTSGDTSDNLQPSLSCSSFISAKSDLSNSKLCSKEVFDLEDDNSAKLLPGKQTISNDSSKEKDYLVKLKEMEKKIYIKDRKINDLNQKIDECIMDKKKKLTENKDLTHKVGVLQRQLQSVFEMMKQKNMNPSINQDEFLNCKKKTNELHALNQELHREKETLKENLILVKNDLHEKEEELERKKQEINDCKNRCSLEMWKFINEIDCLKKSLNAQSQILNKKISEAQHSMDDEIVRITIKLEDQYQKDLKSAVQKLQGNFEKLSNLPVTTIEHLIQMNDIKNIDWIAFQKDLKQPENLSRGKSLSLSELNNHEITHSKNFYESKLALLKDQMNILSIRLKEKDENVLNADLIIDKRNLRKMYPTLPWDNIFSISDFYMAEIKSQNKIHKLERVFFENKVKTLTDEILHMAKNEEIYLEELGNVKKLTYLYREKYENLVNKWQERVEVNNEAEENLNFLSLKDIFEQLENFIFLLQKFEKIHGVNLEKIFAQHDSEILLCRESMEAFQNKILELEMFQKNQLILDNTIQELIEHVGNNYVKTVEALVTSHATELNLKQLEAYSNKEKYLDEIAVLKKNYQLEIQEHQNKLLLLEKSKNAVEKELDSFKQCQLHQNPSLLKMKLEETSLDLLKCENMLAMKDETELNLNNRIKELEEIINTKNINSQKEIENYLVKLLSNNIIISAKNDLIKELEDKLENSEKLLKKCCLDIEYAHEIFFNLEDRLQFLVEKFLYDERNFFRNNELFKIHSVIQSSRKELKDAFLQLFQKINFIEKKLNFNYENKADACVNTEENITDNDNCEKIGEDLNKGEGEENYEFQGSLKNEKNFFHDILIEETSNAENLSEDDLLDVFLFEKKNEVEENLVETYGVEENAEISENDLELMTEVVTNLELNDKSEKEEILSICFQKMEFLYKEENMTDEGRNSPSFSPKSYNSSECLKYNGIIEENEKLKNENNKLLADSFLNKSHIRYLEELVSELTKNLNALFNENNEWICSTTILEKENEYLKNEVKREDYDTTGGDLRKEISKISKCIKMISIKLDNMKLNNERLINESRKNYKKNLSLTNELEEAWAQRYEIEDQLTNVRQENFLLNMHKAQLEDTNRRISSLVAEGKPSVISWIKIHETVDNIVDEVLAAKTFVRDSDCSSASYKNLNLSDSQCKFNSVTESLHAHVENKTFLCDELLMQKTTLENKLKDLEELLKKNDAKINNRNKIISETLNMTENTDLIKKQIEKLQSVIEIKKNDFVENANIRKKELEPSCFSEEDCEKEILFFFHEFVEEINGLKSLKIKLNEPDEVVDEITNYIEKIETINNCYKEKKLDIEPKFKKTRNPCEEKLKNATEKEEFEVFDRIKNILSNVELNEVELKEIIHYIIKKHVFKLSVLKNKNKEILNNHTSEIISLNIVLDDLKLNLEKTFREKENNTKKQLENMKIEYENKLKEEKTKYENDMRKIENDSERKIYDLKNLPKNFKNEKKEMKRKNFPIDQIMCDNEGDSCLHIKYIKNLESEISALKSEIAMANTPVCPSGSTQNNFFNLDITTDDDKLEIVRERDTLKNMVNSLRVLVGKLLNFIGQSGKNMGNDVTIRDFNYDDTMYKTLLLNSPGRNNGDKSSLASNSVMYSLDISNIIQEINDHSLLNASYQIQNELDACVKEMKKDALNLLALSESEDLKTLSKFLNKMEKDKDDLEDKIIKVEQVQNEIKSELDATKNKLVQWEKNIEVISEGYGEEIVGPKRIIPLSKADDKMMDGNESHEDVNELDEMHKDCHLHEEWKQEKIDLQQQIEVADKQLNSLKKFMEEQATEIEQERESFDKEINDLKECLKAKERGNLFNDQKKQEAYLLLNITNYLVFLTLTLSLIVSTLDCNRIESLELQIKDLTAQINTSEENKKAVELEFQNAVKKIWSLREVIQDLENQLAEVNERENNLKKKIDNLNSRLEEQFKINKEIKNEFEVLKNENEMKYTEHIKHLEEELVNLQQIVGKVNPESFAIMKSNLRHMETILMKKTKELEQVHISSANVSCSSPSEDVSIRDRFDATRCSTPDEMCCGNSSENITAPLEELDRLQEKLMRHTRAEEVALKYIQDLKMQIKMSKKSLEELQTERDVLLERSDFFLKENANLKARMEEQRCNAAFIQKQLNSELESHIHRLEIEVEKLTSLCSQKDNQLRDMSEVLENTSKTLKQREMEVMNKSREENVLISTLKMDLANALGDKEKLEESLEKIREKFKNSIKLPVLFDSMVEEKNAEIERLEKEVSRLSNEKSNLLSNLKTVAHSEFKCKKNFSRPDSFGEYISPISSGNRTEMRQCSDSYSDFKNSSFKLKQNESTFSNEEKEVKLLFLEESKLHREINLKNEEISKLKNEISSMENKCDQLQNQLDASQNQIKKINEDLDLSTKEIRDLKTKESKLIETLECIKKENLQKMEDLQNKLSFENAKVKKVYEEIKELEFKKIEIEEAFFNLKDDYCEKLNEEQKTVKTLMEKVRNLESKNCDTENKLIFVKNELKNLTKDSEANIKVLNKQVSDLKKENEMLKSEKKTVANAEVQVNSNCSNLVYDSNLNKTLPKTFAGINLLNNNIKLLKQEFDKMSKSVSEMYQGEESVKYNEIKILFSSIIDNINELIEEFNAHTKKIMESSVDDLAIKVKKELLLSAKLDHDLLTSFQNNDFAAAKNLGDEVSGVLPEYGGGDFPRVQSCPDKSGGSSQELIVKKENEKIMKLEKEKQELLEKIHDHQKIIKFLEESLLAEKERILAEKERCKEDANIMELLRKNLEKGLRDIKAKEKDVKKERQLRMALEKELEALKKDAANVADNFNNKIANLKILVKSHEDKLEMLSKSLESEKIKNQELRILLEQKKLEKISEKEAYKLLESDYNLLQNQKANISSEMNFTKKLLQSRNEEIKELKKKISLQDIDIKTLSVSKDLFSRNPSSDVVLDSDLKNIHVNSFPGNLNLQNLPEEVSESLLFKMKELNDCVRQHIQGGSDETNGVFINLNKENMGEQCSDNKYGDETIIPDDELEKKLLNLEKGKLMMDLENLKSDYEEARRESIKINKSNEILVCCCCCCLSSTDQSGQSFSKYLFEFSKQFFCFFVFPEYKFNQNCFFFDLFKTN</sequence>
<feature type="compositionally biased region" description="Polar residues" evidence="2">
    <location>
        <begin position="31"/>
        <end position="40"/>
    </location>
</feature>
<feature type="compositionally biased region" description="Basic and acidic residues" evidence="2">
    <location>
        <begin position="1"/>
        <end position="28"/>
    </location>
</feature>
<dbReference type="EMBL" id="AAZO01003870">
    <property type="status" value="NOT_ANNOTATED_CDS"/>
    <property type="molecule type" value="Genomic_DNA"/>
</dbReference>
<feature type="coiled-coil region" evidence="1">
    <location>
        <begin position="1959"/>
        <end position="2071"/>
    </location>
</feature>
<feature type="coiled-coil region" evidence="1">
    <location>
        <begin position="1496"/>
        <end position="1546"/>
    </location>
</feature>
<evidence type="ECO:0000313" key="4">
    <source>
        <dbReference type="EnsemblMetazoa" id="PHUM333150-PA"/>
    </source>
</evidence>
<evidence type="ECO:0000313" key="5">
    <source>
        <dbReference type="Proteomes" id="UP000009046"/>
    </source>
</evidence>
<evidence type="ECO:0000256" key="2">
    <source>
        <dbReference type="SAM" id="MobiDB-lite"/>
    </source>
</evidence>
<dbReference type="VEuPathDB" id="VectorBase:PHUM333150"/>
<feature type="coiled-coil region" evidence="1">
    <location>
        <begin position="2799"/>
        <end position="2998"/>
    </location>
</feature>
<protein>
    <submittedName>
        <fullName evidence="3 4">Uncharacterized protein</fullName>
    </submittedName>
</protein>
<dbReference type="PANTHER" id="PTHR23159">
    <property type="entry name" value="CENTROSOMAL PROTEIN 2"/>
    <property type="match status" value="1"/>
</dbReference>
<feature type="coiled-coil region" evidence="1">
    <location>
        <begin position="1761"/>
        <end position="1809"/>
    </location>
</feature>
<dbReference type="RefSeq" id="XP_002427616.1">
    <property type="nucleotide sequence ID" value="XM_002427571.1"/>
</dbReference>
<reference evidence="3" key="2">
    <citation type="submission" date="2007-04" db="EMBL/GenBank/DDBJ databases">
        <title>The genome of the human body louse.</title>
        <authorList>
            <consortium name="The Human Body Louse Genome Consortium"/>
            <person name="Kirkness E."/>
            <person name="Walenz B."/>
            <person name="Hass B."/>
            <person name="Bruggner R."/>
            <person name="Strausberg R."/>
        </authorList>
    </citation>
    <scope>NUCLEOTIDE SEQUENCE</scope>
    <source>
        <strain evidence="3">USDA</strain>
    </source>
</reference>
<gene>
    <name evidence="4" type="primary">8239223</name>
    <name evidence="3" type="ORF">Phum_PHUM333150</name>
</gene>
<dbReference type="STRING" id="121224.E0VNC2"/>
<dbReference type="HOGENOM" id="CLU_225464_0_0_1"/>
<reference evidence="4" key="3">
    <citation type="submission" date="2020-05" db="UniProtKB">
        <authorList>
            <consortium name="EnsemblMetazoa"/>
        </authorList>
    </citation>
    <scope>IDENTIFICATION</scope>
    <source>
        <strain evidence="4">USDA</strain>
    </source>
</reference>
<name>E0VNC2_PEDHC</name>
<feature type="coiled-coil region" evidence="1">
    <location>
        <begin position="1269"/>
        <end position="1299"/>
    </location>
</feature>
<feature type="coiled-coil region" evidence="1">
    <location>
        <begin position="2291"/>
        <end position="2360"/>
    </location>
</feature>
<dbReference type="EnsemblMetazoa" id="PHUM333150-RA">
    <property type="protein sequence ID" value="PHUM333150-PA"/>
    <property type="gene ID" value="PHUM333150"/>
</dbReference>
<evidence type="ECO:0000313" key="3">
    <source>
        <dbReference type="EMBL" id="EEB14878.1"/>
    </source>
</evidence>
<feature type="coiled-coil region" evidence="1">
    <location>
        <begin position="2174"/>
        <end position="2258"/>
    </location>
</feature>
<keyword evidence="5" id="KW-1185">Reference proteome</keyword>
<dbReference type="CTD" id="8239223"/>
<dbReference type="EMBL" id="DS235335">
    <property type="protein sequence ID" value="EEB14878.1"/>
    <property type="molecule type" value="Genomic_DNA"/>
</dbReference>
<proteinExistence type="predicted"/>
<evidence type="ECO:0000256" key="1">
    <source>
        <dbReference type="SAM" id="Coils"/>
    </source>
</evidence>
<dbReference type="KEGG" id="phu:Phum_PHUM333150"/>
<feature type="coiled-coil region" evidence="1">
    <location>
        <begin position="650"/>
        <end position="688"/>
    </location>
</feature>
<dbReference type="Proteomes" id="UP000009046">
    <property type="component" value="Unassembled WGS sequence"/>
</dbReference>
<feature type="coiled-coil region" evidence="1">
    <location>
        <begin position="3118"/>
        <end position="3145"/>
    </location>
</feature>
<feature type="coiled-coil region" evidence="1">
    <location>
        <begin position="1860"/>
        <end position="1912"/>
    </location>
</feature>
<dbReference type="PANTHER" id="PTHR23159:SF31">
    <property type="entry name" value="CENTROSOME-ASSOCIATED PROTEIN CEP250 ISOFORM X1"/>
    <property type="match status" value="1"/>
</dbReference>
<feature type="coiled-coil region" evidence="1">
    <location>
        <begin position="2434"/>
        <end position="2637"/>
    </location>
</feature>
<organism>
    <name type="scientific">Pediculus humanus subsp. corporis</name>
    <name type="common">Body louse</name>
    <dbReference type="NCBI Taxonomy" id="121224"/>
    <lineage>
        <taxon>Eukaryota</taxon>
        <taxon>Metazoa</taxon>
        <taxon>Ecdysozoa</taxon>
        <taxon>Arthropoda</taxon>
        <taxon>Hexapoda</taxon>
        <taxon>Insecta</taxon>
        <taxon>Pterygota</taxon>
        <taxon>Neoptera</taxon>
        <taxon>Paraneoptera</taxon>
        <taxon>Psocodea</taxon>
        <taxon>Troctomorpha</taxon>
        <taxon>Phthiraptera</taxon>
        <taxon>Anoplura</taxon>
        <taxon>Pediculidae</taxon>
        <taxon>Pediculus</taxon>
    </lineage>
</organism>
<accession>E0VNC2</accession>
<feature type="coiled-coil region" evidence="1">
    <location>
        <begin position="227"/>
        <end position="352"/>
    </location>
</feature>
<dbReference type="GeneID" id="8239223"/>
<dbReference type="OMA" id="FANICHE"/>
<dbReference type="eggNOG" id="ENOG502QV16">
    <property type="taxonomic scope" value="Eukaryota"/>
</dbReference>
<feature type="coiled-coil region" evidence="1">
    <location>
        <begin position="1028"/>
        <end position="1076"/>
    </location>
</feature>